<dbReference type="Gene3D" id="3.40.50.150">
    <property type="entry name" value="Vaccinia Virus protein VP39"/>
    <property type="match status" value="1"/>
</dbReference>
<proteinExistence type="predicted"/>
<evidence type="ECO:0000259" key="2">
    <source>
        <dbReference type="Pfam" id="PF01728"/>
    </source>
</evidence>
<dbReference type="EMBL" id="KV441553">
    <property type="protein sequence ID" value="OAG04635.1"/>
    <property type="molecule type" value="Genomic_DNA"/>
</dbReference>
<dbReference type="GeneID" id="28768442"/>
<dbReference type="InterPro" id="IPR002877">
    <property type="entry name" value="RNA_MeTrfase_FtsJ_dom"/>
</dbReference>
<dbReference type="Pfam" id="PF01728">
    <property type="entry name" value="FtsJ"/>
    <property type="match status" value="1"/>
</dbReference>
<evidence type="ECO:0000313" key="4">
    <source>
        <dbReference type="Proteomes" id="UP000077069"/>
    </source>
</evidence>
<name>A0A177CAN8_9PLEO</name>
<evidence type="ECO:0000256" key="1">
    <source>
        <dbReference type="SAM" id="MobiDB-lite"/>
    </source>
</evidence>
<dbReference type="InParanoid" id="A0A177CAN8"/>
<organism evidence="3 4">
    <name type="scientific">Paraphaeosphaeria sporulosa</name>
    <dbReference type="NCBI Taxonomy" id="1460663"/>
    <lineage>
        <taxon>Eukaryota</taxon>
        <taxon>Fungi</taxon>
        <taxon>Dikarya</taxon>
        <taxon>Ascomycota</taxon>
        <taxon>Pezizomycotina</taxon>
        <taxon>Dothideomycetes</taxon>
        <taxon>Pleosporomycetidae</taxon>
        <taxon>Pleosporales</taxon>
        <taxon>Massarineae</taxon>
        <taxon>Didymosphaeriaceae</taxon>
        <taxon>Paraphaeosphaeria</taxon>
    </lineage>
</organism>
<dbReference type="GO" id="GO:0032259">
    <property type="term" value="P:methylation"/>
    <property type="evidence" value="ECO:0007669"/>
    <property type="project" value="InterPro"/>
</dbReference>
<dbReference type="SUPFAM" id="SSF53335">
    <property type="entry name" value="S-adenosyl-L-methionine-dependent methyltransferases"/>
    <property type="match status" value="1"/>
</dbReference>
<dbReference type="AlphaFoldDB" id="A0A177CAN8"/>
<dbReference type="STRING" id="1460663.A0A177CAN8"/>
<feature type="region of interest" description="Disordered" evidence="1">
    <location>
        <begin position="1"/>
        <end position="31"/>
    </location>
</feature>
<sequence length="392" mass="44455">MADGLVPAGNDNAEGLPSFHSPEGQTQNPNDWEERVDLKIKAYLLEHSVEYRQLNELRHQGWNNPAGDSYFKKQRQQSDTADEKVAQIFYKMMQKIAQEMHQKTDGALAIKKHSGNDSAILDMCMAPGGFLLTTMNINPGARALGITLPVSEGGYKVLLPECLNVSYKFLDVNMMASDMGVRYISLGHPDADEFLPHQFRPTDAFDLVMCDGQVLRTQERAAYREHREAIRLTVAQLALGLEHLRPGGTMIILLHKAERPKSVGLFYTFRKFSSVKLFKPTKYHTKRSSYYMVVTDVQSQHPEALAAVGTWKKQWEAATFGTNDEFEEALHGEEFDVAKILEDFGPEFVEMGREVWATQARGLSTAPWMKEKKWKRPGKNRRLDMRRGTVAD</sequence>
<reference evidence="3 4" key="1">
    <citation type="submission" date="2016-05" db="EMBL/GenBank/DDBJ databases">
        <title>Comparative analysis of secretome profiles of manganese(II)-oxidizing ascomycete fungi.</title>
        <authorList>
            <consortium name="DOE Joint Genome Institute"/>
            <person name="Zeiner C.A."/>
            <person name="Purvine S.O."/>
            <person name="Zink E.M."/>
            <person name="Wu S."/>
            <person name="Pasa-Tolic L."/>
            <person name="Chaput D.L."/>
            <person name="Haridas S."/>
            <person name="Grigoriev I.V."/>
            <person name="Santelli C.M."/>
            <person name="Hansel C.M."/>
        </authorList>
    </citation>
    <scope>NUCLEOTIDE SEQUENCE [LARGE SCALE GENOMIC DNA]</scope>
    <source>
        <strain evidence="3 4">AP3s5-JAC2a</strain>
    </source>
</reference>
<evidence type="ECO:0000313" key="3">
    <source>
        <dbReference type="EMBL" id="OAG04635.1"/>
    </source>
</evidence>
<feature type="domain" description="Ribosomal RNA methyltransferase FtsJ" evidence="2">
    <location>
        <begin position="116"/>
        <end position="294"/>
    </location>
</feature>
<dbReference type="Proteomes" id="UP000077069">
    <property type="component" value="Unassembled WGS sequence"/>
</dbReference>
<dbReference type="GO" id="GO:0008168">
    <property type="term" value="F:methyltransferase activity"/>
    <property type="evidence" value="ECO:0007669"/>
    <property type="project" value="InterPro"/>
</dbReference>
<keyword evidence="4" id="KW-1185">Reference proteome</keyword>
<dbReference type="OrthoDB" id="417125at2759"/>
<gene>
    <name evidence="3" type="ORF">CC84DRAFT_1259984</name>
</gene>
<dbReference type="InterPro" id="IPR029063">
    <property type="entry name" value="SAM-dependent_MTases_sf"/>
</dbReference>
<dbReference type="RefSeq" id="XP_018035000.1">
    <property type="nucleotide sequence ID" value="XM_018184956.1"/>
</dbReference>
<accession>A0A177CAN8</accession>
<protein>
    <recommendedName>
        <fullName evidence="2">Ribosomal RNA methyltransferase FtsJ domain-containing protein</fullName>
    </recommendedName>
</protein>